<dbReference type="Pfam" id="PF03702">
    <property type="entry name" value="AnmK"/>
    <property type="match status" value="1"/>
</dbReference>
<accession>E4TTU2</accession>
<dbReference type="KEGG" id="mtt:Ftrac_2012"/>
<proteinExistence type="predicted"/>
<dbReference type="SUPFAM" id="SSF53067">
    <property type="entry name" value="Actin-like ATPase domain"/>
    <property type="match status" value="1"/>
</dbReference>
<evidence type="ECO:0000313" key="1">
    <source>
        <dbReference type="EMBL" id="ADR21997.1"/>
    </source>
</evidence>
<dbReference type="GO" id="GO:0006040">
    <property type="term" value="P:amino sugar metabolic process"/>
    <property type="evidence" value="ECO:0007669"/>
    <property type="project" value="InterPro"/>
</dbReference>
<dbReference type="PANTHER" id="PTHR30605:SF0">
    <property type="entry name" value="ANHYDRO-N-ACETYLMURAMIC ACID KINASE"/>
    <property type="match status" value="1"/>
</dbReference>
<protein>
    <recommendedName>
        <fullName evidence="3">Anhydro-N-acetylmuramic acid kinase</fullName>
    </recommendedName>
</protein>
<dbReference type="STRING" id="643867.Ftrac_2012"/>
<dbReference type="InterPro" id="IPR043129">
    <property type="entry name" value="ATPase_NBD"/>
</dbReference>
<reference evidence="1 2" key="1">
    <citation type="journal article" date="2011" name="Stand. Genomic Sci.">
        <title>Complete genome sequence of Marivirga tractuosa type strain (H-43).</title>
        <authorList>
            <person name="Pagani I."/>
            <person name="Chertkov O."/>
            <person name="Lapidus A."/>
            <person name="Lucas S."/>
            <person name="Del Rio T.G."/>
            <person name="Tice H."/>
            <person name="Copeland A."/>
            <person name="Cheng J.F."/>
            <person name="Nolan M."/>
            <person name="Saunders E."/>
            <person name="Pitluck S."/>
            <person name="Held B."/>
            <person name="Goodwin L."/>
            <person name="Liolios K."/>
            <person name="Ovchinikova G."/>
            <person name="Ivanova N."/>
            <person name="Mavromatis K."/>
            <person name="Pati A."/>
            <person name="Chen A."/>
            <person name="Palaniappan K."/>
            <person name="Land M."/>
            <person name="Hauser L."/>
            <person name="Jeffries C.D."/>
            <person name="Detter J.C."/>
            <person name="Han C."/>
            <person name="Tapia R."/>
            <person name="Ngatchou-Djao O.D."/>
            <person name="Rohde M."/>
            <person name="Goker M."/>
            <person name="Spring S."/>
            <person name="Sikorski J."/>
            <person name="Woyke T."/>
            <person name="Bristow J."/>
            <person name="Eisen J.A."/>
            <person name="Markowitz V."/>
            <person name="Hugenholtz P."/>
            <person name="Klenk H.P."/>
            <person name="Kyrpides N.C."/>
        </authorList>
    </citation>
    <scope>NUCLEOTIDE SEQUENCE [LARGE SCALE GENOMIC DNA]</scope>
    <source>
        <strain evidence="2">ATCC 23168 / DSM 4126 / NBRC 15989 / NCIMB 1408 / VKM B-1430 / H-43</strain>
    </source>
</reference>
<dbReference type="Proteomes" id="UP000008720">
    <property type="component" value="Chromosome"/>
</dbReference>
<dbReference type="eggNOG" id="COG2377">
    <property type="taxonomic scope" value="Bacteria"/>
</dbReference>
<evidence type="ECO:0000313" key="2">
    <source>
        <dbReference type="Proteomes" id="UP000008720"/>
    </source>
</evidence>
<gene>
    <name evidence="1" type="ordered locus">Ftrac_2012</name>
</gene>
<sequence length="360" mass="39964">MQKLTYNAIGLMSGTSLDGLDIAFCKFQMLPDQKWSWEIIECATKQYPDDIKIRLTKAIHLSGLDLHSLDVDLGRWMGSSVKEFITKKNLTVDFIASHGHTVFHEPENQLTLQIGNPNFLHAVTELPVISDFRTLDIAKGGQGAPLVPIGDALLFHEYDFCINLGGIANLSYENKENKRIAYDICACNILLNTLANSKGLEYDDKGSLAKSGNIIKSLLNEWDDFPYLKKKPPKSLGIEQIEPEILVKIDENKFKVEDMMATAVEHIASQISKTLISAKNEGKALFTGGGAFNSFLIDRIQSKLDHKYELVLGDEKTVNYKEALIFAFLGVLTVRNEWNTLASVTGAHSNSISGQKLGDI</sequence>
<dbReference type="RefSeq" id="WP_013454140.1">
    <property type="nucleotide sequence ID" value="NC_014759.1"/>
</dbReference>
<dbReference type="GO" id="GO:0009254">
    <property type="term" value="P:peptidoglycan turnover"/>
    <property type="evidence" value="ECO:0007669"/>
    <property type="project" value="InterPro"/>
</dbReference>
<dbReference type="AlphaFoldDB" id="E4TTU2"/>
<evidence type="ECO:0008006" key="3">
    <source>
        <dbReference type="Google" id="ProtNLM"/>
    </source>
</evidence>
<dbReference type="NCBIfam" id="NF007144">
    <property type="entry name" value="PRK09585.2-3"/>
    <property type="match status" value="1"/>
</dbReference>
<organism evidence="1 2">
    <name type="scientific">Marivirga tractuosa (strain ATCC 23168 / DSM 4126 / NBRC 15989 / NCIMB 1408 / VKM B-1430 / H-43)</name>
    <name type="common">Microscilla tractuosa</name>
    <name type="synonym">Flexibacter tractuosus</name>
    <dbReference type="NCBI Taxonomy" id="643867"/>
    <lineage>
        <taxon>Bacteria</taxon>
        <taxon>Pseudomonadati</taxon>
        <taxon>Bacteroidota</taxon>
        <taxon>Cytophagia</taxon>
        <taxon>Cytophagales</taxon>
        <taxon>Marivirgaceae</taxon>
        <taxon>Marivirga</taxon>
    </lineage>
</organism>
<dbReference type="PANTHER" id="PTHR30605">
    <property type="entry name" value="ANHYDRO-N-ACETYLMURAMIC ACID KINASE"/>
    <property type="match status" value="1"/>
</dbReference>
<dbReference type="HOGENOM" id="CLU_038782_2_0_10"/>
<keyword evidence="2" id="KW-1185">Reference proteome</keyword>
<dbReference type="GO" id="GO:0005524">
    <property type="term" value="F:ATP binding"/>
    <property type="evidence" value="ECO:0007669"/>
    <property type="project" value="InterPro"/>
</dbReference>
<dbReference type="OrthoDB" id="9763949at2"/>
<dbReference type="GO" id="GO:0016773">
    <property type="term" value="F:phosphotransferase activity, alcohol group as acceptor"/>
    <property type="evidence" value="ECO:0007669"/>
    <property type="project" value="InterPro"/>
</dbReference>
<dbReference type="Gene3D" id="3.30.420.40">
    <property type="match status" value="2"/>
</dbReference>
<name>E4TTU2_MARTH</name>
<dbReference type="EMBL" id="CP002349">
    <property type="protein sequence ID" value="ADR21997.1"/>
    <property type="molecule type" value="Genomic_DNA"/>
</dbReference>
<dbReference type="InterPro" id="IPR005338">
    <property type="entry name" value="Anhydro_N_Ac-Mur_kinase"/>
</dbReference>